<organism evidence="2 3">
    <name type="scientific">Mycena rosella</name>
    <name type="common">Pink bonnet</name>
    <name type="synonym">Agaricus rosellus</name>
    <dbReference type="NCBI Taxonomy" id="1033263"/>
    <lineage>
        <taxon>Eukaryota</taxon>
        <taxon>Fungi</taxon>
        <taxon>Dikarya</taxon>
        <taxon>Basidiomycota</taxon>
        <taxon>Agaricomycotina</taxon>
        <taxon>Agaricomycetes</taxon>
        <taxon>Agaricomycetidae</taxon>
        <taxon>Agaricales</taxon>
        <taxon>Marasmiineae</taxon>
        <taxon>Mycenaceae</taxon>
        <taxon>Mycena</taxon>
    </lineage>
</organism>
<reference evidence="2" key="1">
    <citation type="submission" date="2023-03" db="EMBL/GenBank/DDBJ databases">
        <title>Massive genome expansion in bonnet fungi (Mycena s.s.) driven by repeated elements and novel gene families across ecological guilds.</title>
        <authorList>
            <consortium name="Lawrence Berkeley National Laboratory"/>
            <person name="Harder C.B."/>
            <person name="Miyauchi S."/>
            <person name="Viragh M."/>
            <person name="Kuo A."/>
            <person name="Thoen E."/>
            <person name="Andreopoulos B."/>
            <person name="Lu D."/>
            <person name="Skrede I."/>
            <person name="Drula E."/>
            <person name="Henrissat B."/>
            <person name="Morin E."/>
            <person name="Kohler A."/>
            <person name="Barry K."/>
            <person name="LaButti K."/>
            <person name="Morin E."/>
            <person name="Salamov A."/>
            <person name="Lipzen A."/>
            <person name="Mereny Z."/>
            <person name="Hegedus B."/>
            <person name="Baldrian P."/>
            <person name="Stursova M."/>
            <person name="Weitz H."/>
            <person name="Taylor A."/>
            <person name="Grigoriev I.V."/>
            <person name="Nagy L.G."/>
            <person name="Martin F."/>
            <person name="Kauserud H."/>
        </authorList>
    </citation>
    <scope>NUCLEOTIDE SEQUENCE</scope>
    <source>
        <strain evidence="2">CBHHK067</strain>
    </source>
</reference>
<feature type="coiled-coil region" evidence="1">
    <location>
        <begin position="173"/>
        <end position="200"/>
    </location>
</feature>
<evidence type="ECO:0000313" key="3">
    <source>
        <dbReference type="Proteomes" id="UP001221757"/>
    </source>
</evidence>
<gene>
    <name evidence="2" type="ORF">B0H17DRAFT_1144461</name>
</gene>
<keyword evidence="1" id="KW-0175">Coiled coil</keyword>
<comment type="caution">
    <text evidence="2">The sequence shown here is derived from an EMBL/GenBank/DDBJ whole genome shotgun (WGS) entry which is preliminary data.</text>
</comment>
<dbReference type="AlphaFoldDB" id="A0AAD7CSV5"/>
<sequence>MLSDQEVNHSIEAFLAYLDVLGFPSANEDLYRGYHWRRLLQEVGIHLDPDSAENTDRRPDHPFRKHNQGKLSGWQYIEDATSSLKMLMNTSKNRELITAEFNKRQQYLEEALKPSNPNSRAAYSAEEDQEPMFWQEHLLSEDASITSAVAMSAASAETQGHLMAQVIATGITSKQAKLRVHQLQKDHEDLKMEYMSLNSAMITLQADSAQHEQKLMAHFTALANTHAQCSEIHEYLTAQIMAAESSNQDCAETQEQLMVQIATLENNHHDCLEIQAQLAAKIVTLETLHKDSSETHEQLMEQITSHECSANDVLVPKTASSLFVPVRWTISLEAGRFLSAITVALLTCLNSMEAQALESQTQFQAQTIKLQDNIETLKTKTEEGLQNKYRESSDNLKRMKISNSRHEAQIISWFSFLQWLKIHRRKQKNISSWSRDKPAQRKA</sequence>
<protein>
    <submittedName>
        <fullName evidence="2">Uncharacterized protein</fullName>
    </submittedName>
</protein>
<proteinExistence type="predicted"/>
<dbReference type="Proteomes" id="UP001221757">
    <property type="component" value="Unassembled WGS sequence"/>
</dbReference>
<accession>A0AAD7CSV5</accession>
<evidence type="ECO:0000256" key="1">
    <source>
        <dbReference type="SAM" id="Coils"/>
    </source>
</evidence>
<keyword evidence="3" id="KW-1185">Reference proteome</keyword>
<evidence type="ECO:0000313" key="2">
    <source>
        <dbReference type="EMBL" id="KAJ7662287.1"/>
    </source>
</evidence>
<name>A0AAD7CSV5_MYCRO</name>
<dbReference type="EMBL" id="JARKIE010000244">
    <property type="protein sequence ID" value="KAJ7662287.1"/>
    <property type="molecule type" value="Genomic_DNA"/>
</dbReference>